<dbReference type="RefSeq" id="WP_010323989.1">
    <property type="nucleotide sequence ID" value="NZ_FTMN01000003.1"/>
</dbReference>
<dbReference type="Proteomes" id="UP000186895">
    <property type="component" value="Unassembled WGS sequence"/>
</dbReference>
<dbReference type="AlphaFoldDB" id="A0A1N6RES6"/>
<proteinExistence type="inferred from homology"/>
<dbReference type="eggNOG" id="COG1392">
    <property type="taxonomic scope" value="Bacteria"/>
</dbReference>
<accession>A0A1N6RES6</accession>
<evidence type="ECO:0000313" key="2">
    <source>
        <dbReference type="EMBL" id="SIQ27370.1"/>
    </source>
</evidence>
<evidence type="ECO:0008006" key="4">
    <source>
        <dbReference type="Google" id="ProtNLM"/>
    </source>
</evidence>
<dbReference type="STRING" id="49186.SAMN05421647_103292"/>
<dbReference type="Gene3D" id="1.20.58.220">
    <property type="entry name" value="Phosphate transport system protein phou homolog 2, domain 2"/>
    <property type="match status" value="1"/>
</dbReference>
<dbReference type="InterPro" id="IPR038078">
    <property type="entry name" value="PhoU-like_sf"/>
</dbReference>
<dbReference type="InterPro" id="IPR018445">
    <property type="entry name" value="Put_Phosphate_transp_reg"/>
</dbReference>
<dbReference type="Pfam" id="PF01865">
    <property type="entry name" value="PhoU_div"/>
    <property type="match status" value="1"/>
</dbReference>
<dbReference type="PANTHER" id="PTHR37298">
    <property type="entry name" value="UPF0111 PROTEIN YKAA"/>
    <property type="match status" value="1"/>
</dbReference>
<dbReference type="EMBL" id="FTMN01000003">
    <property type="protein sequence ID" value="SIQ27370.1"/>
    <property type="molecule type" value="Genomic_DNA"/>
</dbReference>
<keyword evidence="3" id="KW-1185">Reference proteome</keyword>
<evidence type="ECO:0000313" key="3">
    <source>
        <dbReference type="Proteomes" id="UP000186895"/>
    </source>
</evidence>
<protein>
    <recommendedName>
        <fullName evidence="4">Phosphate transport regulator</fullName>
    </recommendedName>
</protein>
<organism evidence="2 3">
    <name type="scientific">Marinobacterium stanieri</name>
    <dbReference type="NCBI Taxonomy" id="49186"/>
    <lineage>
        <taxon>Bacteria</taxon>
        <taxon>Pseudomonadati</taxon>
        <taxon>Pseudomonadota</taxon>
        <taxon>Gammaproteobacteria</taxon>
        <taxon>Oceanospirillales</taxon>
        <taxon>Oceanospirillaceae</taxon>
        <taxon>Marinobacterium</taxon>
    </lineage>
</organism>
<dbReference type="InterPro" id="IPR052912">
    <property type="entry name" value="UPF0111_domain"/>
</dbReference>
<name>A0A1N6RES6_9GAMM</name>
<comment type="similarity">
    <text evidence="1">Belongs to the UPF0111 family.</text>
</comment>
<dbReference type="PANTHER" id="PTHR37298:SF1">
    <property type="entry name" value="UPF0111 PROTEIN YKAA"/>
    <property type="match status" value="1"/>
</dbReference>
<reference evidence="2 3" key="1">
    <citation type="submission" date="2017-01" db="EMBL/GenBank/DDBJ databases">
        <authorList>
            <person name="Mah S.A."/>
            <person name="Swanson W.J."/>
            <person name="Moy G.W."/>
            <person name="Vacquier V.D."/>
        </authorList>
    </citation>
    <scope>NUCLEOTIDE SEQUENCE [LARGE SCALE GENOMIC DNA]</scope>
    <source>
        <strain evidence="2 3">DSM 7027</strain>
    </source>
</reference>
<sequence>MAQKEGFLSRLIDRVIPKPPDFFTLLAEQSALVTETISNLHQYMQQPNEALAELLTEEEHAADTLKIRNLHQLNRAFSTPIDREDIYRAIDGLDWIITHCKSTINEMLDLDVKPDKHMQAVMDEMLKGCEALERGFRQLETYPAGAEKEAHSARHAHRRIERLYRHSLAELFQGEVTAEMLKKREIYHHLMDGSRRLHSAANVLHDIFVKLV</sequence>
<gene>
    <name evidence="2" type="ORF">SAMN05421647_103292</name>
</gene>
<evidence type="ECO:0000256" key="1">
    <source>
        <dbReference type="ARBA" id="ARBA00008591"/>
    </source>
</evidence>